<keyword evidence="2" id="KW-0732">Signal</keyword>
<evidence type="ECO:0000313" key="6">
    <source>
        <dbReference type="Proteomes" id="UP000490535"/>
    </source>
</evidence>
<comment type="caution">
    <text evidence="5">The sequence shown here is derived from an EMBL/GenBank/DDBJ whole genome shotgun (WGS) entry which is preliminary data.</text>
</comment>
<feature type="domain" description="DUF6531" evidence="3">
    <location>
        <begin position="97"/>
        <end position="164"/>
    </location>
</feature>
<gene>
    <name evidence="5" type="primary">rhsC_6</name>
    <name evidence="5" type="ORF">GAK29_03710</name>
</gene>
<dbReference type="PANTHER" id="PTHR32305">
    <property type="match status" value="1"/>
</dbReference>
<evidence type="ECO:0000259" key="4">
    <source>
        <dbReference type="Pfam" id="PF25023"/>
    </source>
</evidence>
<evidence type="ECO:0000259" key="3">
    <source>
        <dbReference type="Pfam" id="PF20148"/>
    </source>
</evidence>
<dbReference type="InterPro" id="IPR056823">
    <property type="entry name" value="TEN-like_YD-shell"/>
</dbReference>
<dbReference type="PANTHER" id="PTHR32305:SF15">
    <property type="entry name" value="PROTEIN RHSA-RELATED"/>
    <property type="match status" value="1"/>
</dbReference>
<dbReference type="InterPro" id="IPR031325">
    <property type="entry name" value="RHS_repeat"/>
</dbReference>
<feature type="signal peptide" evidence="2">
    <location>
        <begin position="1"/>
        <end position="25"/>
    </location>
</feature>
<dbReference type="AlphaFoldDB" id="A0A833UKQ4"/>
<dbReference type="Pfam" id="PF20148">
    <property type="entry name" value="DUF6531"/>
    <property type="match status" value="1"/>
</dbReference>
<name>A0A833UKQ4_ACIBZ</name>
<dbReference type="NCBIfam" id="TIGR01643">
    <property type="entry name" value="YD_repeat_2x"/>
    <property type="match status" value="4"/>
</dbReference>
<dbReference type="InterPro" id="IPR006530">
    <property type="entry name" value="YD"/>
</dbReference>
<evidence type="ECO:0000256" key="2">
    <source>
        <dbReference type="SAM" id="SignalP"/>
    </source>
</evidence>
<reference evidence="6" key="1">
    <citation type="journal article" date="2020" name="MBio">
        <title>Horizontal gene transfer to a defensive symbiont with a reduced genome amongst a multipartite beetle microbiome.</title>
        <authorList>
            <person name="Waterworth S.C."/>
            <person name="Florez L.V."/>
            <person name="Rees E.R."/>
            <person name="Hertweck C."/>
            <person name="Kaltenpoth M."/>
            <person name="Kwan J.C."/>
        </authorList>
    </citation>
    <scope>NUCLEOTIDE SEQUENCE [LARGE SCALE GENOMIC DNA]</scope>
</reference>
<feature type="chain" id="PRO_5032619381" evidence="2">
    <location>
        <begin position="26"/>
        <end position="805"/>
    </location>
</feature>
<dbReference type="Pfam" id="PF25023">
    <property type="entry name" value="TEN_YD-shell"/>
    <property type="match status" value="1"/>
</dbReference>
<evidence type="ECO:0000256" key="1">
    <source>
        <dbReference type="ARBA" id="ARBA00022737"/>
    </source>
</evidence>
<dbReference type="Proteomes" id="UP000490535">
    <property type="component" value="Unassembled WGS sequence"/>
</dbReference>
<evidence type="ECO:0000313" key="5">
    <source>
        <dbReference type="EMBL" id="KAF1020131.1"/>
    </source>
</evidence>
<proteinExistence type="predicted"/>
<sequence>MKTNKFKKVFTLLLISSFIHQSLCADTGQLPTIVVGTKVPDEFDCLGIDRPICDTYYPNWNGSGGGGPSNPVQLTTITVNATPDDSEDNDCNKTTSNPIVIANGTKIQEEVDFESQGHEMPLVFGRIYSSNRADGTKAGWTHSFDYSLVKDKNGKNARRLPDGTVQSLEKAQIALNAGQWFVTLPDGNKEVYAQNGALIIQTNAQGIGWMLVYDGTRIIEIRHTNGKTLKVDMDPNSLNINLVTDPDGNIYKYDYDSVGRLTTVNYPDGTTRSYHYGENGADGLSLTGISINGKRFTNYLYGTANKAIQSGRSDGTHTDKVSYGDTYSEVTNPSGAVTRYNYTDSTKTKMSSMERSGVINCPNASALTSYDDAGLISAKTDWNGVKTEYKRDTAGRVIEEVRGIKDGNYSAAQTIKTNWNDVTGLITKREYFTGFVSAAGSALKTENYEYYDSNNRLKSFSECDPNSCRKEEYAYTFQKSGMPETMTVTRNGKVSTYSYNVAGELFQFKNVLGHITEYISYNGFGKVGKITMPNGRIIQYIYDSRGRLIQEDKEINKDLYLSTKYEYGPLGLTKKIFPNGMEEFTNYNDNGTIASISHSADGQIISQQNYSYSNLGVLQKVEYREGDNIRYARINDQNQLGWITADKGNNGQNIAREYDGNGNIIKETNALGQAKTFSYDAMGQLLTEVQPDGSTVSYTWDSLGNLTSVTDPAGNNTTYTYNGFGEVLTQDSPATGRVNYSYDNNGNLIAETYADSDYGRNTSYRYDDLNRKTLAKGWDHTQVWRYDDCTNGIGRLCATSDGNNR</sequence>
<dbReference type="Pfam" id="PF05593">
    <property type="entry name" value="RHS_repeat"/>
    <property type="match status" value="3"/>
</dbReference>
<protein>
    <submittedName>
        <fullName evidence="5">Putative deoxyribonuclease RhsC</fullName>
    </submittedName>
</protein>
<dbReference type="InterPro" id="IPR045351">
    <property type="entry name" value="DUF6531"/>
</dbReference>
<dbReference type="EMBL" id="WNDP01000127">
    <property type="protein sequence ID" value="KAF1020131.1"/>
    <property type="molecule type" value="Genomic_DNA"/>
</dbReference>
<dbReference type="Gene3D" id="2.180.10.10">
    <property type="entry name" value="RHS repeat-associated core"/>
    <property type="match status" value="3"/>
</dbReference>
<dbReference type="InterPro" id="IPR050708">
    <property type="entry name" value="T6SS_VgrG/RHS"/>
</dbReference>
<keyword evidence="1" id="KW-0677">Repeat</keyword>
<accession>A0A833UKQ4</accession>
<feature type="domain" description="Teneurin-like YD-shell" evidence="4">
    <location>
        <begin position="477"/>
        <end position="596"/>
    </location>
</feature>
<organism evidence="5 6">
    <name type="scientific">Acinetobacter bereziniae</name>
    <name type="common">Acinetobacter genomosp. 10</name>
    <dbReference type="NCBI Taxonomy" id="106648"/>
    <lineage>
        <taxon>Bacteria</taxon>
        <taxon>Pseudomonadati</taxon>
        <taxon>Pseudomonadota</taxon>
        <taxon>Gammaproteobacteria</taxon>
        <taxon>Moraxellales</taxon>
        <taxon>Moraxellaceae</taxon>
        <taxon>Acinetobacter</taxon>
    </lineage>
</organism>